<protein>
    <submittedName>
        <fullName evidence="2">Uncharacterized protein</fullName>
    </submittedName>
</protein>
<organism evidence="2 3">
    <name type="scientific">Candidatus Lloydbacteria bacterium RIFCSPHIGHO2_02_FULL_54_17</name>
    <dbReference type="NCBI Taxonomy" id="1798664"/>
    <lineage>
        <taxon>Bacteria</taxon>
        <taxon>Candidatus Lloydiibacteriota</taxon>
    </lineage>
</organism>
<dbReference type="Proteomes" id="UP000178636">
    <property type="component" value="Unassembled WGS sequence"/>
</dbReference>
<name>A0A1G2DFU8_9BACT</name>
<gene>
    <name evidence="2" type="ORF">A3C93_02280</name>
</gene>
<sequence>MSFGKLLGIFVIGFAFIFLMSLAVVHLDMNANPWLLSVGEGTLNLLSRPALLYLYQRETFWLQTALFALFGSAWVTFYISVKKRE</sequence>
<evidence type="ECO:0000313" key="2">
    <source>
        <dbReference type="EMBL" id="OGZ11740.1"/>
    </source>
</evidence>
<reference evidence="2 3" key="1">
    <citation type="journal article" date="2016" name="Nat. Commun.">
        <title>Thousands of microbial genomes shed light on interconnected biogeochemical processes in an aquifer system.</title>
        <authorList>
            <person name="Anantharaman K."/>
            <person name="Brown C.T."/>
            <person name="Hug L.A."/>
            <person name="Sharon I."/>
            <person name="Castelle C.J."/>
            <person name="Probst A.J."/>
            <person name="Thomas B.C."/>
            <person name="Singh A."/>
            <person name="Wilkins M.J."/>
            <person name="Karaoz U."/>
            <person name="Brodie E.L."/>
            <person name="Williams K.H."/>
            <person name="Hubbard S.S."/>
            <person name="Banfield J.F."/>
        </authorList>
    </citation>
    <scope>NUCLEOTIDE SEQUENCE [LARGE SCALE GENOMIC DNA]</scope>
</reference>
<feature type="transmembrane region" description="Helical" evidence="1">
    <location>
        <begin position="60"/>
        <end position="81"/>
    </location>
</feature>
<dbReference type="EMBL" id="MHLO01000029">
    <property type="protein sequence ID" value="OGZ11740.1"/>
    <property type="molecule type" value="Genomic_DNA"/>
</dbReference>
<accession>A0A1G2DFU8</accession>
<keyword evidence="1" id="KW-1133">Transmembrane helix</keyword>
<keyword evidence="1" id="KW-0472">Membrane</keyword>
<comment type="caution">
    <text evidence="2">The sequence shown here is derived from an EMBL/GenBank/DDBJ whole genome shotgun (WGS) entry which is preliminary data.</text>
</comment>
<evidence type="ECO:0000256" key="1">
    <source>
        <dbReference type="SAM" id="Phobius"/>
    </source>
</evidence>
<proteinExistence type="predicted"/>
<feature type="transmembrane region" description="Helical" evidence="1">
    <location>
        <begin position="7"/>
        <end position="27"/>
    </location>
</feature>
<dbReference type="STRING" id="1798664.A3C93_02280"/>
<evidence type="ECO:0000313" key="3">
    <source>
        <dbReference type="Proteomes" id="UP000178636"/>
    </source>
</evidence>
<keyword evidence="1" id="KW-0812">Transmembrane</keyword>
<dbReference type="AlphaFoldDB" id="A0A1G2DFU8"/>